<sequence>MASCLQKLLKKPPPTRLIVSLHAQQSPTLLTPPFLLNHQTHIDTKADHHRHSPQTAENFIHFNSSVFYPSFPFGFFLDPILSSGSIHSEPENDVSDDGSGTVYADSVKKKRKKKMNKHKYRKLRKRLRRQT</sequence>
<reference evidence="2" key="1">
    <citation type="journal article" date="2023" name="G3 (Bethesda)">
        <title>Genome assembly and association tests identify interacting loci associated with vigor, precocity, and sex in interspecific pistachio rootstocks.</title>
        <authorList>
            <person name="Palmer W."/>
            <person name="Jacygrad E."/>
            <person name="Sagayaradj S."/>
            <person name="Cavanaugh K."/>
            <person name="Han R."/>
            <person name="Bertier L."/>
            <person name="Beede B."/>
            <person name="Kafkas S."/>
            <person name="Golino D."/>
            <person name="Preece J."/>
            <person name="Michelmore R."/>
        </authorList>
    </citation>
    <scope>NUCLEOTIDE SEQUENCE [LARGE SCALE GENOMIC DNA]</scope>
</reference>
<gene>
    <name evidence="1" type="ORF">Pint_02862</name>
</gene>
<evidence type="ECO:0000313" key="2">
    <source>
        <dbReference type="Proteomes" id="UP001163603"/>
    </source>
</evidence>
<evidence type="ECO:0000313" key="1">
    <source>
        <dbReference type="EMBL" id="KAJ0051634.1"/>
    </source>
</evidence>
<proteinExistence type="predicted"/>
<keyword evidence="2" id="KW-1185">Reference proteome</keyword>
<accession>A0ACC0ZIE1</accession>
<organism evidence="1 2">
    <name type="scientific">Pistacia integerrima</name>
    <dbReference type="NCBI Taxonomy" id="434235"/>
    <lineage>
        <taxon>Eukaryota</taxon>
        <taxon>Viridiplantae</taxon>
        <taxon>Streptophyta</taxon>
        <taxon>Embryophyta</taxon>
        <taxon>Tracheophyta</taxon>
        <taxon>Spermatophyta</taxon>
        <taxon>Magnoliopsida</taxon>
        <taxon>eudicotyledons</taxon>
        <taxon>Gunneridae</taxon>
        <taxon>Pentapetalae</taxon>
        <taxon>rosids</taxon>
        <taxon>malvids</taxon>
        <taxon>Sapindales</taxon>
        <taxon>Anacardiaceae</taxon>
        <taxon>Pistacia</taxon>
    </lineage>
</organism>
<dbReference type="Proteomes" id="UP001163603">
    <property type="component" value="Chromosome 1"/>
</dbReference>
<comment type="caution">
    <text evidence="1">The sequence shown here is derived from an EMBL/GenBank/DDBJ whole genome shotgun (WGS) entry which is preliminary data.</text>
</comment>
<dbReference type="EMBL" id="CM047736">
    <property type="protein sequence ID" value="KAJ0051634.1"/>
    <property type="molecule type" value="Genomic_DNA"/>
</dbReference>
<name>A0ACC0ZIE1_9ROSI</name>
<protein>
    <submittedName>
        <fullName evidence="1">Uncharacterized protein</fullName>
    </submittedName>
</protein>